<organism evidence="2 3">
    <name type="scientific">Sciurus carolinensis</name>
    <name type="common">Eastern gray squirrel</name>
    <dbReference type="NCBI Taxonomy" id="30640"/>
    <lineage>
        <taxon>Eukaryota</taxon>
        <taxon>Metazoa</taxon>
        <taxon>Chordata</taxon>
        <taxon>Craniata</taxon>
        <taxon>Vertebrata</taxon>
        <taxon>Euteleostomi</taxon>
        <taxon>Mammalia</taxon>
        <taxon>Eutheria</taxon>
        <taxon>Euarchontoglires</taxon>
        <taxon>Glires</taxon>
        <taxon>Rodentia</taxon>
        <taxon>Sciuromorpha</taxon>
        <taxon>Sciuridae</taxon>
        <taxon>Sciurinae</taxon>
        <taxon>Sciurini</taxon>
        <taxon>Sciurus</taxon>
    </lineage>
</organism>
<gene>
    <name evidence="2" type="ORF">SUZIE_126185</name>
</gene>
<dbReference type="Proteomes" id="UP001166674">
    <property type="component" value="Unassembled WGS sequence"/>
</dbReference>
<dbReference type="AlphaFoldDB" id="A0AA41MLD2"/>
<sequence length="69" mass="7750">MSHPTETEWCLESLAAVFQKYAGQVGNSCTLSKRGILSFMSTDLAAFTKKQKNPDVLNYMLKKLDFNSD</sequence>
<keyword evidence="3" id="KW-1185">Reference proteome</keyword>
<dbReference type="GO" id="GO:0044548">
    <property type="term" value="F:S100 protein binding"/>
    <property type="evidence" value="ECO:0007669"/>
    <property type="project" value="TreeGrafter"/>
</dbReference>
<dbReference type="EMBL" id="JAATJV010217881">
    <property type="protein sequence ID" value="MBZ3874087.1"/>
    <property type="molecule type" value="Genomic_DNA"/>
</dbReference>
<dbReference type="SMART" id="SM01394">
    <property type="entry name" value="S_100"/>
    <property type="match status" value="1"/>
</dbReference>
<dbReference type="GO" id="GO:0005615">
    <property type="term" value="C:extracellular space"/>
    <property type="evidence" value="ECO:0007669"/>
    <property type="project" value="TreeGrafter"/>
</dbReference>
<name>A0AA41MLD2_SCICA</name>
<dbReference type="GO" id="GO:0048306">
    <property type="term" value="F:calcium-dependent protein binding"/>
    <property type="evidence" value="ECO:0007669"/>
    <property type="project" value="TreeGrafter"/>
</dbReference>
<dbReference type="Pfam" id="PF01023">
    <property type="entry name" value="S_100"/>
    <property type="match status" value="1"/>
</dbReference>
<dbReference type="SUPFAM" id="SSF47473">
    <property type="entry name" value="EF-hand"/>
    <property type="match status" value="1"/>
</dbReference>
<comment type="caution">
    <text evidence="2">The sequence shown here is derived from an EMBL/GenBank/DDBJ whole genome shotgun (WGS) entry which is preliminary data.</text>
</comment>
<protein>
    <submittedName>
        <fullName evidence="2">Protein S100-A11</fullName>
    </submittedName>
</protein>
<dbReference type="PANTHER" id="PTHR11639:SF60">
    <property type="entry name" value="PROTEIN S100-A11"/>
    <property type="match status" value="1"/>
</dbReference>
<dbReference type="GO" id="GO:0005737">
    <property type="term" value="C:cytoplasm"/>
    <property type="evidence" value="ECO:0007669"/>
    <property type="project" value="TreeGrafter"/>
</dbReference>
<dbReference type="PANTHER" id="PTHR11639">
    <property type="entry name" value="S100 CALCIUM-BINDING PROTEIN"/>
    <property type="match status" value="1"/>
</dbReference>
<dbReference type="InterPro" id="IPR013787">
    <property type="entry name" value="S100_Ca-bd_sub"/>
</dbReference>
<evidence type="ECO:0000259" key="1">
    <source>
        <dbReference type="SMART" id="SM01394"/>
    </source>
</evidence>
<feature type="domain" description="S100/CaBP-9k-type calcium binding subdomain" evidence="1">
    <location>
        <begin position="7"/>
        <end position="49"/>
    </location>
</feature>
<evidence type="ECO:0000313" key="3">
    <source>
        <dbReference type="Proteomes" id="UP001166674"/>
    </source>
</evidence>
<proteinExistence type="predicted"/>
<reference evidence="2" key="1">
    <citation type="submission" date="2020-03" db="EMBL/GenBank/DDBJ databases">
        <title>Studies in the Genomics of Life Span.</title>
        <authorList>
            <person name="Glass D."/>
        </authorList>
    </citation>
    <scope>NUCLEOTIDE SEQUENCE</scope>
    <source>
        <strain evidence="2">SUZIE</strain>
        <tissue evidence="2">Muscle</tissue>
    </source>
</reference>
<evidence type="ECO:0000313" key="2">
    <source>
        <dbReference type="EMBL" id="MBZ3874087.1"/>
    </source>
</evidence>
<dbReference type="InterPro" id="IPR011992">
    <property type="entry name" value="EF-hand-dom_pair"/>
</dbReference>
<accession>A0AA41MLD2</accession>
<dbReference type="GO" id="GO:0005509">
    <property type="term" value="F:calcium ion binding"/>
    <property type="evidence" value="ECO:0007669"/>
    <property type="project" value="TreeGrafter"/>
</dbReference>
<dbReference type="Gene3D" id="1.10.238.10">
    <property type="entry name" value="EF-hand"/>
    <property type="match status" value="1"/>
</dbReference>